<keyword evidence="4" id="KW-1185">Reference proteome</keyword>
<feature type="transmembrane region" description="Helical" evidence="1">
    <location>
        <begin position="7"/>
        <end position="25"/>
    </location>
</feature>
<dbReference type="OrthoDB" id="9780884at2"/>
<dbReference type="InterPro" id="IPR029052">
    <property type="entry name" value="Metallo-depent_PP-like"/>
</dbReference>
<dbReference type="PANTHER" id="PTHR31302:SF25">
    <property type="entry name" value="PHOSPHOESTERASE"/>
    <property type="match status" value="1"/>
</dbReference>
<evidence type="ECO:0000259" key="2">
    <source>
        <dbReference type="Pfam" id="PF00149"/>
    </source>
</evidence>
<dbReference type="GO" id="GO:0009245">
    <property type="term" value="P:lipid A biosynthetic process"/>
    <property type="evidence" value="ECO:0007669"/>
    <property type="project" value="TreeGrafter"/>
</dbReference>
<organism evidence="3 4">
    <name type="scientific">Enterococcus termitis</name>
    <dbReference type="NCBI Taxonomy" id="332950"/>
    <lineage>
        <taxon>Bacteria</taxon>
        <taxon>Bacillati</taxon>
        <taxon>Bacillota</taxon>
        <taxon>Bacilli</taxon>
        <taxon>Lactobacillales</taxon>
        <taxon>Enterococcaceae</taxon>
        <taxon>Enterococcus</taxon>
    </lineage>
</organism>
<dbReference type="Proteomes" id="UP000095094">
    <property type="component" value="Unassembled WGS sequence"/>
</dbReference>
<dbReference type="AlphaFoldDB" id="A0A1E5H5W7"/>
<dbReference type="Pfam" id="PF00149">
    <property type="entry name" value="Metallophos"/>
    <property type="match status" value="1"/>
</dbReference>
<keyword evidence="1" id="KW-0472">Membrane</keyword>
<dbReference type="SUPFAM" id="SSF56300">
    <property type="entry name" value="Metallo-dependent phosphatases"/>
    <property type="match status" value="1"/>
</dbReference>
<name>A0A1E5H5W7_9ENTE</name>
<comment type="caution">
    <text evidence="3">The sequence shown here is derived from an EMBL/GenBank/DDBJ whole genome shotgun (WGS) entry which is preliminary data.</text>
</comment>
<reference evidence="4" key="1">
    <citation type="submission" date="2016-09" db="EMBL/GenBank/DDBJ databases">
        <authorList>
            <person name="Gulvik C.A."/>
        </authorList>
    </citation>
    <scope>NUCLEOTIDE SEQUENCE [LARGE SCALE GENOMIC DNA]</scope>
    <source>
        <strain evidence="4">LMG 8895</strain>
    </source>
</reference>
<dbReference type="RefSeq" id="WP_069661595.1">
    <property type="nucleotide sequence ID" value="NZ_JXLF01000014.1"/>
</dbReference>
<keyword evidence="1" id="KW-0812">Transmembrane</keyword>
<evidence type="ECO:0000313" key="3">
    <source>
        <dbReference type="EMBL" id="OEG20282.1"/>
    </source>
</evidence>
<keyword evidence="1" id="KW-1133">Transmembrane helix</keyword>
<dbReference type="InterPro" id="IPR004843">
    <property type="entry name" value="Calcineurin-like_PHP"/>
</dbReference>
<dbReference type="PANTHER" id="PTHR31302">
    <property type="entry name" value="TRANSMEMBRANE PROTEIN WITH METALLOPHOSPHOESTERASE DOMAIN-RELATED"/>
    <property type="match status" value="1"/>
</dbReference>
<protein>
    <submittedName>
        <fullName evidence="3">Phosphatase</fullName>
    </submittedName>
</protein>
<evidence type="ECO:0000256" key="1">
    <source>
        <dbReference type="SAM" id="Phobius"/>
    </source>
</evidence>
<dbReference type="EMBL" id="MIJY01000001">
    <property type="protein sequence ID" value="OEG20282.1"/>
    <property type="molecule type" value="Genomic_DNA"/>
</dbReference>
<dbReference type="Gene3D" id="3.60.21.10">
    <property type="match status" value="1"/>
</dbReference>
<accession>A0A1E5H5W7</accession>
<dbReference type="GO" id="GO:0008758">
    <property type="term" value="F:UDP-2,3-diacylglucosamine hydrolase activity"/>
    <property type="evidence" value="ECO:0007669"/>
    <property type="project" value="TreeGrafter"/>
</dbReference>
<dbReference type="PATRIC" id="fig|332950.4.peg.1020"/>
<dbReference type="CDD" id="cd07385">
    <property type="entry name" value="MPP_YkuE_C"/>
    <property type="match status" value="1"/>
</dbReference>
<dbReference type="GO" id="GO:0016020">
    <property type="term" value="C:membrane"/>
    <property type="evidence" value="ECO:0007669"/>
    <property type="project" value="GOC"/>
</dbReference>
<feature type="domain" description="Calcineurin-like phosphoesterase" evidence="2">
    <location>
        <begin position="47"/>
        <end position="211"/>
    </location>
</feature>
<sequence length="270" mass="29943">MKKRSIIFLLLFFVIIGMILYAFFIEPKRIVTHNYTIGNNDGQKPVKVVQLSDIHIQEKYPAAQLEKIVTRVNKEQPDIILFTGDLFDNYAKYGPAEEVVTALSRLNAPLGKFAVWGNHDYGGGAARVYPEILAAADFQLLENSGINVSLSEGKSIFIGGLDDSLLGNSAIDETLINRQSDYTILLSHEPDKADELIDQNVQLILSGHSHGGQINVPFLTIKNAMAEKYFSGFYNLANDTTLYVNTGLGTTKIAARFRVPPEIAVFDLYL</sequence>
<evidence type="ECO:0000313" key="4">
    <source>
        <dbReference type="Proteomes" id="UP000095094"/>
    </source>
</evidence>
<dbReference type="InterPro" id="IPR051158">
    <property type="entry name" value="Metallophosphoesterase_sf"/>
</dbReference>
<proteinExistence type="predicted"/>
<gene>
    <name evidence="3" type="ORF">BCR25_00180</name>
</gene>